<dbReference type="EMBL" id="CAFBNC010000076">
    <property type="protein sequence ID" value="CAB4943320.1"/>
    <property type="molecule type" value="Genomic_DNA"/>
</dbReference>
<sequence>MSLNLVFLGVATTASPLFLLVSVLMLAQSQRLREATALAVGWFLSIGACAAAVLLLGSALPTEDGHPNGHLMGLIDLLLGLALAGFALRLRRRYRRDPQAAVPKWLDRVGNMSVIVACGLGMFLPPTVLSFAAGNEIVQQHVSVRAEWILVVVYAAIGSILQFTPVLLVAGQPKKSAQRLLVAQRWLEVHWQQVLMMLFAVISLYLVGKGAYSLSR</sequence>
<accession>A0A6J5YIL0</accession>
<feature type="transmembrane region" description="Helical" evidence="1">
    <location>
        <begin position="71"/>
        <end position="88"/>
    </location>
</feature>
<feature type="transmembrane region" description="Helical" evidence="1">
    <location>
        <begin position="6"/>
        <end position="27"/>
    </location>
</feature>
<keyword evidence="1" id="KW-0472">Membrane</keyword>
<dbReference type="AlphaFoldDB" id="A0A6J5YIL0"/>
<gene>
    <name evidence="2" type="ORF">UFOPK1392_02076</name>
    <name evidence="3" type="ORF">UFOPK3733_01424</name>
</gene>
<proteinExistence type="predicted"/>
<reference evidence="2" key="1">
    <citation type="submission" date="2020-05" db="EMBL/GenBank/DDBJ databases">
        <authorList>
            <person name="Chiriac C."/>
            <person name="Salcher M."/>
            <person name="Ghai R."/>
            <person name="Kavagutti S V."/>
        </authorList>
    </citation>
    <scope>NUCLEOTIDE SEQUENCE</scope>
</reference>
<protein>
    <submittedName>
        <fullName evidence="2">Unannotated protein</fullName>
    </submittedName>
</protein>
<dbReference type="Pfam" id="PF11139">
    <property type="entry name" value="SfLAP"/>
    <property type="match status" value="1"/>
</dbReference>
<evidence type="ECO:0000313" key="3">
    <source>
        <dbReference type="EMBL" id="CAB4943320.1"/>
    </source>
</evidence>
<feature type="transmembrane region" description="Helical" evidence="1">
    <location>
        <begin position="109"/>
        <end position="128"/>
    </location>
</feature>
<keyword evidence="1" id="KW-1133">Transmembrane helix</keyword>
<feature type="transmembrane region" description="Helical" evidence="1">
    <location>
        <begin position="191"/>
        <end position="208"/>
    </location>
</feature>
<dbReference type="EMBL" id="CAEMXZ010000130">
    <property type="protein sequence ID" value="CAB4324311.1"/>
    <property type="molecule type" value="Genomic_DNA"/>
</dbReference>
<feature type="transmembrane region" description="Helical" evidence="1">
    <location>
        <begin position="148"/>
        <end position="170"/>
    </location>
</feature>
<organism evidence="2">
    <name type="scientific">freshwater metagenome</name>
    <dbReference type="NCBI Taxonomy" id="449393"/>
    <lineage>
        <taxon>unclassified sequences</taxon>
        <taxon>metagenomes</taxon>
        <taxon>ecological metagenomes</taxon>
    </lineage>
</organism>
<evidence type="ECO:0000256" key="1">
    <source>
        <dbReference type="SAM" id="Phobius"/>
    </source>
</evidence>
<evidence type="ECO:0000313" key="2">
    <source>
        <dbReference type="EMBL" id="CAB4324311.1"/>
    </source>
</evidence>
<name>A0A6J5YIL0_9ZZZZ</name>
<feature type="transmembrane region" description="Helical" evidence="1">
    <location>
        <begin position="39"/>
        <end position="59"/>
    </location>
</feature>
<keyword evidence="1" id="KW-0812">Transmembrane</keyword>
<dbReference type="InterPro" id="IPR021315">
    <property type="entry name" value="Gap/Sap"/>
</dbReference>